<name>A0A9N8ZJA4_9GLOM</name>
<feature type="domain" description="FACT complex subunit SSRP1/POB3 N-terminal PH" evidence="1">
    <location>
        <begin position="12"/>
        <end position="95"/>
    </location>
</feature>
<dbReference type="GO" id="GO:0042393">
    <property type="term" value="F:histone binding"/>
    <property type="evidence" value="ECO:0007669"/>
    <property type="project" value="TreeGrafter"/>
</dbReference>
<dbReference type="Proteomes" id="UP000789831">
    <property type="component" value="Unassembled WGS sequence"/>
</dbReference>
<comment type="caution">
    <text evidence="2">The sequence shown here is derived from an EMBL/GenBank/DDBJ whole genome shotgun (WGS) entry which is preliminary data.</text>
</comment>
<evidence type="ECO:0000259" key="1">
    <source>
        <dbReference type="Pfam" id="PF17292"/>
    </source>
</evidence>
<evidence type="ECO:0000313" key="3">
    <source>
        <dbReference type="Proteomes" id="UP000789831"/>
    </source>
</evidence>
<sequence length="118" mass="13925">MPSDIRIFLYIEGLGWKTTLEDTILTVPTEDFKKMQWIHVARNYQLRIQRKNSDALKFDGFLKDVSGLASVELRNLIDFDTLGELIKSNYQLNLEIKELGVKGWNWDKTYFQEYGLFQ</sequence>
<organism evidence="2 3">
    <name type="scientific">Ambispora gerdemannii</name>
    <dbReference type="NCBI Taxonomy" id="144530"/>
    <lineage>
        <taxon>Eukaryota</taxon>
        <taxon>Fungi</taxon>
        <taxon>Fungi incertae sedis</taxon>
        <taxon>Mucoromycota</taxon>
        <taxon>Glomeromycotina</taxon>
        <taxon>Glomeromycetes</taxon>
        <taxon>Archaeosporales</taxon>
        <taxon>Ambisporaceae</taxon>
        <taxon>Ambispora</taxon>
    </lineage>
</organism>
<dbReference type="InterPro" id="IPR011993">
    <property type="entry name" value="PH-like_dom_sf"/>
</dbReference>
<dbReference type="AlphaFoldDB" id="A0A9N8ZJA4"/>
<dbReference type="GO" id="GO:0035101">
    <property type="term" value="C:FACT complex"/>
    <property type="evidence" value="ECO:0007669"/>
    <property type="project" value="TreeGrafter"/>
</dbReference>
<proteinExistence type="predicted"/>
<dbReference type="PANTHER" id="PTHR45849">
    <property type="entry name" value="FACT COMPLEX SUBUNIT SSRP1"/>
    <property type="match status" value="1"/>
</dbReference>
<dbReference type="OrthoDB" id="498543at2759"/>
<reference evidence="2" key="1">
    <citation type="submission" date="2021-06" db="EMBL/GenBank/DDBJ databases">
        <authorList>
            <person name="Kallberg Y."/>
            <person name="Tangrot J."/>
            <person name="Rosling A."/>
        </authorList>
    </citation>
    <scope>NUCLEOTIDE SEQUENCE</scope>
    <source>
        <strain evidence="2">MT106</strain>
    </source>
</reference>
<dbReference type="GO" id="GO:0031491">
    <property type="term" value="F:nucleosome binding"/>
    <property type="evidence" value="ECO:0007669"/>
    <property type="project" value="TreeGrafter"/>
</dbReference>
<dbReference type="InterPro" id="IPR050454">
    <property type="entry name" value="RTT106/SSRP1_HistChap/FACT"/>
</dbReference>
<dbReference type="InterPro" id="IPR035417">
    <property type="entry name" value="SSRP1/POB3_N"/>
</dbReference>
<gene>
    <name evidence="2" type="ORF">AGERDE_LOCUS4088</name>
</gene>
<dbReference type="EMBL" id="CAJVPL010000443">
    <property type="protein sequence ID" value="CAG8497778.1"/>
    <property type="molecule type" value="Genomic_DNA"/>
</dbReference>
<dbReference type="PANTHER" id="PTHR45849:SF1">
    <property type="entry name" value="FACT COMPLEX SUBUNIT SSRP1"/>
    <property type="match status" value="1"/>
</dbReference>
<dbReference type="Pfam" id="PF17292">
    <property type="entry name" value="POB3_N"/>
    <property type="match status" value="1"/>
</dbReference>
<dbReference type="Gene3D" id="2.30.29.30">
    <property type="entry name" value="Pleckstrin-homology domain (PH domain)/Phosphotyrosine-binding domain (PTB)"/>
    <property type="match status" value="1"/>
</dbReference>
<evidence type="ECO:0000313" key="2">
    <source>
        <dbReference type="EMBL" id="CAG8497778.1"/>
    </source>
</evidence>
<accession>A0A9N8ZJA4</accession>
<keyword evidence="3" id="KW-1185">Reference proteome</keyword>
<protein>
    <submittedName>
        <fullName evidence="2">3382_t:CDS:1</fullName>
    </submittedName>
</protein>